<accession>C9XY98</accession>
<organism evidence="1 2">
    <name type="scientific">Cronobacter turicensis (strain DSM 18703 / CCUG 55852 / LMG 23827 / z3032)</name>
    <dbReference type="NCBI Taxonomy" id="693216"/>
    <lineage>
        <taxon>Bacteria</taxon>
        <taxon>Pseudomonadati</taxon>
        <taxon>Pseudomonadota</taxon>
        <taxon>Gammaproteobacteria</taxon>
        <taxon>Enterobacterales</taxon>
        <taxon>Enterobacteriaceae</taxon>
        <taxon>Cronobacter</taxon>
    </lineage>
</organism>
<proteinExistence type="predicted"/>
<dbReference type="HOGENOM" id="CLU_3239609_0_0_6"/>
<sequence>MWQTVCRFAGEKRHDTNLTATRQYDDSLVTDFTGFIFIKQDMP</sequence>
<reference evidence="1 2" key="1">
    <citation type="journal article" date="2010" name="J. Bacteriol.">
        <title>Complete Genome Sequence of Cronobacter turicensis LMG 23827, a foodborne pathogen causing deaths in neonates.</title>
        <authorList>
            <person name="Stephan R."/>
            <person name="Lehner A."/>
            <person name="Tischler P."/>
            <person name="Rattei T."/>
        </authorList>
    </citation>
    <scope>NUCLEOTIDE SEQUENCE [LARGE SCALE GENOMIC DNA]</scope>
    <source>
        <strain evidence="2">DSM 18703 / CCUG 55852 / LMG 23827 / z3032</strain>
    </source>
</reference>
<dbReference type="Proteomes" id="UP000002069">
    <property type="component" value="Chromosome"/>
</dbReference>
<dbReference type="EMBL" id="FN543093">
    <property type="protein sequence ID" value="CBA32969.1"/>
    <property type="molecule type" value="Genomic_DNA"/>
</dbReference>
<dbReference type="KEGG" id="ctu:CTU_31800"/>
<reference evidence="2" key="2">
    <citation type="journal article" date="2011" name="J. Bacteriol.">
        <title>Complete genome sequence of Cronobacter turicensis LMG 23827, a food-borne pathogen causing deaths in neonates.</title>
        <authorList>
            <person name="Stephan R."/>
            <person name="Lehner A."/>
            <person name="Tischler P."/>
            <person name="Rattei T."/>
        </authorList>
    </citation>
    <scope>NUCLEOTIDE SEQUENCE [LARGE SCALE GENOMIC DNA]</scope>
    <source>
        <strain evidence="2">DSM 18703 / CCUG 55852 / LMG 23827 / z3032</strain>
    </source>
</reference>
<evidence type="ECO:0000313" key="1">
    <source>
        <dbReference type="EMBL" id="CBA32969.1"/>
    </source>
</evidence>
<gene>
    <name evidence="1" type="ordered locus">Ctu_31800</name>
</gene>
<evidence type="ECO:0000313" key="2">
    <source>
        <dbReference type="Proteomes" id="UP000002069"/>
    </source>
</evidence>
<dbReference type="AlphaFoldDB" id="C9XY98"/>
<name>C9XY98_CROTZ</name>
<protein>
    <submittedName>
        <fullName evidence="1">Uncharacterized protein</fullName>
    </submittedName>
</protein>
<keyword evidence="2" id="KW-1185">Reference proteome</keyword>